<dbReference type="EMBL" id="ACJN02000004">
    <property type="protein sequence ID" value="EFI33107.1"/>
    <property type="molecule type" value="Genomic_DNA"/>
</dbReference>
<evidence type="ECO:0000313" key="3">
    <source>
        <dbReference type="EMBL" id="EFI33107.1"/>
    </source>
</evidence>
<name>D6SU16_9BACT</name>
<evidence type="ECO:0000259" key="2">
    <source>
        <dbReference type="Pfam" id="PF10543"/>
    </source>
</evidence>
<keyword evidence="3" id="KW-0238">DNA-binding</keyword>
<dbReference type="eggNOG" id="COG0449">
    <property type="taxonomic scope" value="Bacteria"/>
</dbReference>
<dbReference type="InterPro" id="IPR018873">
    <property type="entry name" value="KilA-N_DNA-bd_domain"/>
</dbReference>
<feature type="domain" description="KilA-N DNA-binding" evidence="2">
    <location>
        <begin position="14"/>
        <end position="99"/>
    </location>
</feature>
<dbReference type="Pfam" id="PF10543">
    <property type="entry name" value="ORF6N"/>
    <property type="match status" value="1"/>
</dbReference>
<accession>D6SU16</accession>
<evidence type="ECO:0000256" key="1">
    <source>
        <dbReference type="SAM" id="Coils"/>
    </source>
</evidence>
<proteinExistence type="predicted"/>
<comment type="caution">
    <text evidence="3">The sequence shown here is derived from an EMBL/GenBank/DDBJ whole genome shotgun (WGS) entry which is preliminary data.</text>
</comment>
<sequence length="178" mass="20980">MTDITVPMETITGKIFMLRGMKVMLDRDLAELYGVETRILKQAVRRNSERFPDDFMFELSQEEFKNWRSQFVISNSDKMGLRYPPMAFTEQGVAMLSSVLNSKRSIQVNIQIMRAFTQLRQMLASHEDLRQKIEEMESKYDEQFQVVFQAIQELLDKDQQPGKKIGFLKEDQTEYETD</sequence>
<keyword evidence="1" id="KW-0175">Coiled coil</keyword>
<feature type="coiled-coil region" evidence="1">
    <location>
        <begin position="119"/>
        <end position="146"/>
    </location>
</feature>
<evidence type="ECO:0000313" key="4">
    <source>
        <dbReference type="Proteomes" id="UP000005496"/>
    </source>
</evidence>
<dbReference type="GO" id="GO:0003677">
    <property type="term" value="F:DNA binding"/>
    <property type="evidence" value="ECO:0007669"/>
    <property type="project" value="UniProtKB-KW"/>
</dbReference>
<reference evidence="3" key="1">
    <citation type="submission" date="2010-05" db="EMBL/GenBank/DDBJ databases">
        <title>The draft genome of Desulfonatronospira thiodismutans ASO3-1.</title>
        <authorList>
            <consortium name="US DOE Joint Genome Institute (JGI-PGF)"/>
            <person name="Lucas S."/>
            <person name="Copeland A."/>
            <person name="Lapidus A."/>
            <person name="Cheng J.-F."/>
            <person name="Bruce D."/>
            <person name="Goodwin L."/>
            <person name="Pitluck S."/>
            <person name="Chertkov O."/>
            <person name="Brettin T."/>
            <person name="Detter J.C."/>
            <person name="Han C."/>
            <person name="Land M.L."/>
            <person name="Hauser L."/>
            <person name="Kyrpides N."/>
            <person name="Mikhailova N."/>
            <person name="Muyzer G."/>
            <person name="Woyke T."/>
        </authorList>
    </citation>
    <scope>NUCLEOTIDE SEQUENCE [LARGE SCALE GENOMIC DNA]</scope>
    <source>
        <strain evidence="3">ASO3-1</strain>
    </source>
</reference>
<keyword evidence="4" id="KW-1185">Reference proteome</keyword>
<dbReference type="OrthoDB" id="9816206at2"/>
<dbReference type="AlphaFoldDB" id="D6SU16"/>
<gene>
    <name evidence="3" type="ORF">Dthio_PD0422</name>
</gene>
<organism evidence="3 4">
    <name type="scientific">Desulfonatronospira thiodismutans ASO3-1</name>
    <dbReference type="NCBI Taxonomy" id="555779"/>
    <lineage>
        <taxon>Bacteria</taxon>
        <taxon>Pseudomonadati</taxon>
        <taxon>Thermodesulfobacteriota</taxon>
        <taxon>Desulfovibrionia</taxon>
        <taxon>Desulfovibrionales</taxon>
        <taxon>Desulfonatronovibrionaceae</taxon>
        <taxon>Desulfonatronospira</taxon>
    </lineage>
</organism>
<protein>
    <submittedName>
        <fullName evidence="3">KilA-N, DNA-binding domain protein</fullName>
    </submittedName>
</protein>
<dbReference type="Proteomes" id="UP000005496">
    <property type="component" value="Unassembled WGS sequence"/>
</dbReference>